<dbReference type="Gene3D" id="3.20.80.10">
    <property type="entry name" value="Regulatory factor, effector binding domain"/>
    <property type="match status" value="1"/>
</dbReference>
<dbReference type="HOGENOM" id="CLU_2786490_0_0_9"/>
<dbReference type="AlphaFoldDB" id="B8I5X1"/>
<accession>B8I5X1</accession>
<evidence type="ECO:0000313" key="2">
    <source>
        <dbReference type="Proteomes" id="UP000001349"/>
    </source>
</evidence>
<protein>
    <submittedName>
        <fullName evidence="1">Uncharacterized protein</fullName>
    </submittedName>
</protein>
<reference evidence="1 2" key="1">
    <citation type="submission" date="2009-01" db="EMBL/GenBank/DDBJ databases">
        <title>Complete sequence of Clostridium cellulolyticum H10.</title>
        <authorList>
            <consortium name="US DOE Joint Genome Institute"/>
            <person name="Lucas S."/>
            <person name="Copeland A."/>
            <person name="Lapidus A."/>
            <person name="Glavina del Rio T."/>
            <person name="Dalin E."/>
            <person name="Tice H."/>
            <person name="Bruce D."/>
            <person name="Goodwin L."/>
            <person name="Pitluck S."/>
            <person name="Chertkov O."/>
            <person name="Saunders E."/>
            <person name="Brettin T."/>
            <person name="Detter J.C."/>
            <person name="Han C."/>
            <person name="Larimer F."/>
            <person name="Land M."/>
            <person name="Hauser L."/>
            <person name="Kyrpides N."/>
            <person name="Ivanova N."/>
            <person name="Zhou J."/>
            <person name="Richardson P."/>
        </authorList>
    </citation>
    <scope>NUCLEOTIDE SEQUENCE [LARGE SCALE GENOMIC DNA]</scope>
    <source>
        <strain evidence="2">ATCC 35319 / DSM 5812 / JCM 6584 / H10</strain>
    </source>
</reference>
<sequence>MSELVKFEVKKLPRIKLVGKELRYNMEAHMKGDNRMPAFWDKCFANEIFLLLEKQTEFVYDSAYVGVI</sequence>
<dbReference type="eggNOG" id="ENOG5034A2D">
    <property type="taxonomic scope" value="Bacteria"/>
</dbReference>
<dbReference type="EMBL" id="CP001348">
    <property type="protein sequence ID" value="ACL74788.1"/>
    <property type="molecule type" value="Genomic_DNA"/>
</dbReference>
<dbReference type="InterPro" id="IPR011256">
    <property type="entry name" value="Reg_factor_effector_dom_sf"/>
</dbReference>
<evidence type="ECO:0000313" key="1">
    <source>
        <dbReference type="EMBL" id="ACL74788.1"/>
    </source>
</evidence>
<keyword evidence="2" id="KW-1185">Reference proteome</keyword>
<dbReference type="Proteomes" id="UP000001349">
    <property type="component" value="Chromosome"/>
</dbReference>
<dbReference type="RefSeq" id="WP_012634851.1">
    <property type="nucleotide sequence ID" value="NC_011898.1"/>
</dbReference>
<proteinExistence type="predicted"/>
<gene>
    <name evidence="1" type="ordered locus">Ccel_0404</name>
</gene>
<name>B8I5X1_RUMCH</name>
<dbReference type="KEGG" id="cce:Ccel_0404"/>
<organism evidence="1 2">
    <name type="scientific">Ruminiclostridium cellulolyticum (strain ATCC 35319 / DSM 5812 / JCM 6584 / H10)</name>
    <name type="common">Clostridium cellulolyticum</name>
    <dbReference type="NCBI Taxonomy" id="394503"/>
    <lineage>
        <taxon>Bacteria</taxon>
        <taxon>Bacillati</taxon>
        <taxon>Bacillota</taxon>
        <taxon>Clostridia</taxon>
        <taxon>Eubacteriales</taxon>
        <taxon>Oscillospiraceae</taxon>
        <taxon>Ruminiclostridium</taxon>
    </lineage>
</organism>